<proteinExistence type="predicted"/>
<dbReference type="Pfam" id="PF05036">
    <property type="entry name" value="SPOR"/>
    <property type="match status" value="1"/>
</dbReference>
<feature type="domain" description="SPOR" evidence="3">
    <location>
        <begin position="296"/>
        <end position="371"/>
    </location>
</feature>
<feature type="region of interest" description="Disordered" evidence="1">
    <location>
        <begin position="222"/>
        <end position="282"/>
    </location>
</feature>
<dbReference type="Proteomes" id="UP000246635">
    <property type="component" value="Unassembled WGS sequence"/>
</dbReference>
<dbReference type="EMBL" id="QGTQ01000038">
    <property type="protein sequence ID" value="PWV91952.1"/>
    <property type="molecule type" value="Genomic_DNA"/>
</dbReference>
<feature type="compositionally biased region" description="Polar residues" evidence="1">
    <location>
        <begin position="231"/>
        <end position="274"/>
    </location>
</feature>
<organism evidence="4 5">
    <name type="scientific">Paenibacillus cellulosilyticus</name>
    <dbReference type="NCBI Taxonomy" id="375489"/>
    <lineage>
        <taxon>Bacteria</taxon>
        <taxon>Bacillati</taxon>
        <taxon>Bacillota</taxon>
        <taxon>Bacilli</taxon>
        <taxon>Bacillales</taxon>
        <taxon>Paenibacillaceae</taxon>
        <taxon>Paenibacillus</taxon>
    </lineage>
</organism>
<comment type="caution">
    <text evidence="4">The sequence shown here is derived from an EMBL/GenBank/DDBJ whole genome shotgun (WGS) entry which is preliminary data.</text>
</comment>
<accession>A0A2V2YGE4</accession>
<protein>
    <submittedName>
        <fullName evidence="4">Sporulation related protein</fullName>
    </submittedName>
</protein>
<evidence type="ECO:0000259" key="3">
    <source>
        <dbReference type="PROSITE" id="PS51724"/>
    </source>
</evidence>
<keyword evidence="5" id="KW-1185">Reference proteome</keyword>
<dbReference type="InterPro" id="IPR036680">
    <property type="entry name" value="SPOR-like_sf"/>
</dbReference>
<dbReference type="InterPro" id="IPR007730">
    <property type="entry name" value="SPOR-like_dom"/>
</dbReference>
<keyword evidence="2" id="KW-0812">Transmembrane</keyword>
<evidence type="ECO:0000256" key="2">
    <source>
        <dbReference type="SAM" id="Phobius"/>
    </source>
</evidence>
<sequence length="500" mass="53660">MKRDTRLTFRFDGTARAEDVRQHDTQPLQDDIQALEQLIRHGGGSIEAAPARPSVVDKSVEVIEQREERAGDRPSVWHFPEPIHKPKQNHVETERKTEHAAKRIVAEVASIDLSPLDLVESNQSLPPMIEQTQPIVVISPPPEISQTQAIRPYDWGILEEERGRGTDKGSGGLRYVDINHTRNARGPSWLKVFASVAGAIATGALFGYMALALFAGEGPWAGGSGEKASTDNEQTTITQPASNEGQQGAQTGSNSTDNASGTTPVTGVESSTDGVESVGSADKQTDASAAVVQVGVPAQTYHALQYGVFSGTEGADAAVAELKDKGLAAYRLDTGEDYRVYMGISSDRDGALALTQQLDGLEVYVKAIELPAIDSMPFNGDAELLKQYWKQTSELITVLDRLTLDQLDQAKLAPFSTAVSAAWKKLHEQWLSTSSQVTTKLSGDQASAGASRMAQSINTAAVALGEFDKKPSAAYLWNVQTALMGAIFAEKGWLESNAGL</sequence>
<dbReference type="AlphaFoldDB" id="A0A2V2YGE4"/>
<dbReference type="GO" id="GO:0042834">
    <property type="term" value="F:peptidoglycan binding"/>
    <property type="evidence" value="ECO:0007669"/>
    <property type="project" value="InterPro"/>
</dbReference>
<gene>
    <name evidence="4" type="ORF">DFQ01_1382</name>
</gene>
<reference evidence="4 5" key="1">
    <citation type="submission" date="2018-05" db="EMBL/GenBank/DDBJ databases">
        <title>Genomic Encyclopedia of Type Strains, Phase III (KMG-III): the genomes of soil and plant-associated and newly described type strains.</title>
        <authorList>
            <person name="Whitman W."/>
        </authorList>
    </citation>
    <scope>NUCLEOTIDE SEQUENCE [LARGE SCALE GENOMIC DNA]</scope>
    <source>
        <strain evidence="4 5">CECT 5696</strain>
    </source>
</reference>
<dbReference type="PROSITE" id="PS51724">
    <property type="entry name" value="SPOR"/>
    <property type="match status" value="1"/>
</dbReference>
<keyword evidence="2" id="KW-0472">Membrane</keyword>
<dbReference type="SUPFAM" id="SSF110997">
    <property type="entry name" value="Sporulation related repeat"/>
    <property type="match status" value="1"/>
</dbReference>
<keyword evidence="2" id="KW-1133">Transmembrane helix</keyword>
<dbReference type="OrthoDB" id="2680382at2"/>
<evidence type="ECO:0000313" key="4">
    <source>
        <dbReference type="EMBL" id="PWV91952.1"/>
    </source>
</evidence>
<name>A0A2V2YGE4_9BACL</name>
<dbReference type="RefSeq" id="WP_110047197.1">
    <property type="nucleotide sequence ID" value="NZ_CP054613.1"/>
</dbReference>
<feature type="transmembrane region" description="Helical" evidence="2">
    <location>
        <begin position="192"/>
        <end position="215"/>
    </location>
</feature>
<dbReference type="Gene3D" id="3.30.70.1070">
    <property type="entry name" value="Sporulation related repeat"/>
    <property type="match status" value="1"/>
</dbReference>
<evidence type="ECO:0000313" key="5">
    <source>
        <dbReference type="Proteomes" id="UP000246635"/>
    </source>
</evidence>
<evidence type="ECO:0000256" key="1">
    <source>
        <dbReference type="SAM" id="MobiDB-lite"/>
    </source>
</evidence>